<dbReference type="RefSeq" id="XP_005644791.1">
    <property type="nucleotide sequence ID" value="XM_005644734.1"/>
</dbReference>
<dbReference type="AlphaFoldDB" id="I0YPC8"/>
<organism evidence="2 3">
    <name type="scientific">Coccomyxa subellipsoidea (strain C-169)</name>
    <name type="common">Green microalga</name>
    <dbReference type="NCBI Taxonomy" id="574566"/>
    <lineage>
        <taxon>Eukaryota</taxon>
        <taxon>Viridiplantae</taxon>
        <taxon>Chlorophyta</taxon>
        <taxon>core chlorophytes</taxon>
        <taxon>Trebouxiophyceae</taxon>
        <taxon>Trebouxiophyceae incertae sedis</taxon>
        <taxon>Coccomyxaceae</taxon>
        <taxon>Coccomyxa</taxon>
        <taxon>Coccomyxa subellipsoidea</taxon>
    </lineage>
</organism>
<feature type="compositionally biased region" description="Low complexity" evidence="1">
    <location>
        <begin position="38"/>
        <end position="65"/>
    </location>
</feature>
<accession>I0YPC8</accession>
<reference evidence="2 3" key="1">
    <citation type="journal article" date="2012" name="Genome Biol.">
        <title>The genome of the polar eukaryotic microalga coccomyxa subellipsoidea reveals traits of cold adaptation.</title>
        <authorList>
            <person name="Blanc G."/>
            <person name="Agarkova I."/>
            <person name="Grimwood J."/>
            <person name="Kuo A."/>
            <person name="Brueggeman A."/>
            <person name="Dunigan D."/>
            <person name="Gurnon J."/>
            <person name="Ladunga I."/>
            <person name="Lindquist E."/>
            <person name="Lucas S."/>
            <person name="Pangilinan J."/>
            <person name="Proschold T."/>
            <person name="Salamov A."/>
            <person name="Schmutz J."/>
            <person name="Weeks D."/>
            <person name="Yamada T."/>
            <person name="Claverie J.M."/>
            <person name="Grigoriev I."/>
            <person name="Van Etten J."/>
            <person name="Lomsadze A."/>
            <person name="Borodovsky M."/>
        </authorList>
    </citation>
    <scope>NUCLEOTIDE SEQUENCE [LARGE SCALE GENOMIC DNA]</scope>
    <source>
        <strain evidence="2 3">C-169</strain>
    </source>
</reference>
<feature type="region of interest" description="Disordered" evidence="1">
    <location>
        <begin position="34"/>
        <end position="111"/>
    </location>
</feature>
<keyword evidence="3" id="KW-1185">Reference proteome</keyword>
<dbReference type="GeneID" id="17038223"/>
<dbReference type="OrthoDB" id="10617262at2759"/>
<proteinExistence type="predicted"/>
<dbReference type="KEGG" id="csl:COCSUDRAFT_48663"/>
<comment type="caution">
    <text evidence="2">The sequence shown here is derived from an EMBL/GenBank/DDBJ whole genome shotgun (WGS) entry which is preliminary data.</text>
</comment>
<evidence type="ECO:0000313" key="2">
    <source>
        <dbReference type="EMBL" id="EIE20247.1"/>
    </source>
</evidence>
<gene>
    <name evidence="2" type="ORF">COCSUDRAFT_48663</name>
</gene>
<name>I0YPC8_COCSC</name>
<dbReference type="Proteomes" id="UP000007264">
    <property type="component" value="Unassembled WGS sequence"/>
</dbReference>
<evidence type="ECO:0000313" key="3">
    <source>
        <dbReference type="Proteomes" id="UP000007264"/>
    </source>
</evidence>
<sequence>MGSCLSSPGAKKQVENLEAQAKVKGTEALDTLKGKLQGTGTTGQATAAQPTPAAGAAAPSTPAAGGVEGKLEQAVKAEEPKLEQAVKTEVTGAGGAGTAAPAAPAAPTAAI</sequence>
<evidence type="ECO:0000256" key="1">
    <source>
        <dbReference type="SAM" id="MobiDB-lite"/>
    </source>
</evidence>
<protein>
    <submittedName>
        <fullName evidence="2">Uncharacterized protein</fullName>
    </submittedName>
</protein>
<dbReference type="EMBL" id="AGSI01000016">
    <property type="protein sequence ID" value="EIE20247.1"/>
    <property type="molecule type" value="Genomic_DNA"/>
</dbReference>
<feature type="compositionally biased region" description="Low complexity" evidence="1">
    <location>
        <begin position="98"/>
        <end position="111"/>
    </location>
</feature>
<feature type="compositionally biased region" description="Basic and acidic residues" evidence="1">
    <location>
        <begin position="69"/>
        <end position="86"/>
    </location>
</feature>